<sequence length="190" mass="20436">MYRRIGAMLLAAVLCAGATACGSDRQGDTSRQEPSVSRQEPDASLNEPDVSRQEPAEGDLLETERLGELRYNQTEDEVEELLGEPAGRTEPEYWGSDGLTHTQWSYDGVELSFAEGILESAAVTEPFAGKTQAGIAVGDSAEAVREAYGGWIDEESSTEERIVAGDVYGGLIFTLKDDSVVRITLGVTAE</sequence>
<gene>
    <name evidence="3" type="ORF">KQI82_11370</name>
</gene>
<evidence type="ECO:0000313" key="3">
    <source>
        <dbReference type="EMBL" id="MBU5627509.1"/>
    </source>
</evidence>
<feature type="signal peptide" evidence="2">
    <location>
        <begin position="1"/>
        <end position="20"/>
    </location>
</feature>
<evidence type="ECO:0000313" key="4">
    <source>
        <dbReference type="Proteomes" id="UP000787672"/>
    </source>
</evidence>
<dbReference type="RefSeq" id="WP_216632864.1">
    <property type="nucleotide sequence ID" value="NZ_JAHLQN010000001.1"/>
</dbReference>
<dbReference type="PROSITE" id="PS51257">
    <property type="entry name" value="PROKAR_LIPOPROTEIN"/>
    <property type="match status" value="1"/>
</dbReference>
<reference evidence="3 4" key="1">
    <citation type="submission" date="2021-06" db="EMBL/GenBank/DDBJ databases">
        <authorList>
            <person name="Sun Q."/>
            <person name="Li D."/>
        </authorList>
    </citation>
    <scope>NUCLEOTIDE SEQUENCE [LARGE SCALE GENOMIC DNA]</scope>
    <source>
        <strain evidence="3 4">MSJ-2</strain>
    </source>
</reference>
<name>A0ABS6FB46_9FIRM</name>
<protein>
    <recommendedName>
        <fullName evidence="5">DUF4309 domain-containing protein</fullName>
    </recommendedName>
</protein>
<dbReference type="Proteomes" id="UP000787672">
    <property type="component" value="Unassembled WGS sequence"/>
</dbReference>
<dbReference type="EMBL" id="JAHLQN010000001">
    <property type="protein sequence ID" value="MBU5627509.1"/>
    <property type="molecule type" value="Genomic_DNA"/>
</dbReference>
<feature type="chain" id="PRO_5045246374" description="DUF4309 domain-containing protein" evidence="2">
    <location>
        <begin position="21"/>
        <end position="190"/>
    </location>
</feature>
<proteinExistence type="predicted"/>
<keyword evidence="4" id="KW-1185">Reference proteome</keyword>
<organism evidence="3 4">
    <name type="scientific">Dysosmobacter acutus</name>
    <dbReference type="NCBI Taxonomy" id="2841504"/>
    <lineage>
        <taxon>Bacteria</taxon>
        <taxon>Bacillati</taxon>
        <taxon>Bacillota</taxon>
        <taxon>Clostridia</taxon>
        <taxon>Eubacteriales</taxon>
        <taxon>Oscillospiraceae</taxon>
        <taxon>Dysosmobacter</taxon>
    </lineage>
</organism>
<evidence type="ECO:0000256" key="2">
    <source>
        <dbReference type="SAM" id="SignalP"/>
    </source>
</evidence>
<feature type="region of interest" description="Disordered" evidence="1">
    <location>
        <begin position="22"/>
        <end position="59"/>
    </location>
</feature>
<evidence type="ECO:0000256" key="1">
    <source>
        <dbReference type="SAM" id="MobiDB-lite"/>
    </source>
</evidence>
<accession>A0ABS6FB46</accession>
<comment type="caution">
    <text evidence="3">The sequence shown here is derived from an EMBL/GenBank/DDBJ whole genome shotgun (WGS) entry which is preliminary data.</text>
</comment>
<evidence type="ECO:0008006" key="5">
    <source>
        <dbReference type="Google" id="ProtNLM"/>
    </source>
</evidence>
<keyword evidence="2" id="KW-0732">Signal</keyword>